<feature type="compositionally biased region" description="Polar residues" evidence="1">
    <location>
        <begin position="262"/>
        <end position="275"/>
    </location>
</feature>
<feature type="region of interest" description="Disordered" evidence="1">
    <location>
        <begin position="207"/>
        <end position="275"/>
    </location>
</feature>
<dbReference type="EMBL" id="HBGG01024090">
    <property type="protein sequence ID" value="CAD9210300.1"/>
    <property type="molecule type" value="Transcribed_RNA"/>
</dbReference>
<evidence type="ECO:0000256" key="1">
    <source>
        <dbReference type="SAM" id="MobiDB-lite"/>
    </source>
</evidence>
<feature type="compositionally biased region" description="Low complexity" evidence="1">
    <location>
        <begin position="209"/>
        <end position="224"/>
    </location>
</feature>
<gene>
    <name evidence="2" type="ORF">TCHU04912_LOCUS12539</name>
</gene>
<name>A0A7S1X5Y0_9CHLO</name>
<protein>
    <submittedName>
        <fullName evidence="2">Uncharacterized protein</fullName>
    </submittedName>
</protein>
<organism evidence="2">
    <name type="scientific">Tetraselmis chuii</name>
    <dbReference type="NCBI Taxonomy" id="63592"/>
    <lineage>
        <taxon>Eukaryota</taxon>
        <taxon>Viridiplantae</taxon>
        <taxon>Chlorophyta</taxon>
        <taxon>core chlorophytes</taxon>
        <taxon>Chlorodendrophyceae</taxon>
        <taxon>Chlorodendrales</taxon>
        <taxon>Chlorodendraceae</taxon>
        <taxon>Tetraselmis</taxon>
    </lineage>
</organism>
<dbReference type="AlphaFoldDB" id="A0A7S1X5Y0"/>
<proteinExistence type="predicted"/>
<evidence type="ECO:0000313" key="2">
    <source>
        <dbReference type="EMBL" id="CAD9210300.1"/>
    </source>
</evidence>
<reference evidence="2" key="1">
    <citation type="submission" date="2021-01" db="EMBL/GenBank/DDBJ databases">
        <authorList>
            <person name="Corre E."/>
            <person name="Pelletier E."/>
            <person name="Niang G."/>
            <person name="Scheremetjew M."/>
            <person name="Finn R."/>
            <person name="Kale V."/>
            <person name="Holt S."/>
            <person name="Cochrane G."/>
            <person name="Meng A."/>
            <person name="Brown T."/>
            <person name="Cohen L."/>
        </authorList>
    </citation>
    <scope>NUCLEOTIDE SEQUENCE</scope>
    <source>
        <strain evidence="2">PLY429</strain>
    </source>
</reference>
<sequence>MLMFFGVMMMQSGWYNVDVTLCMLTVGGIGLMIYCLADVDQTHTGLMRIPVDRLDDLDFVGNSSARSSFKFSDSLRVATAFRLPRIRNAFMKAGGAGQLPSPTGGDADDEVIKAAGSVTSSVRWAGPIEGGSALPMSYYGDAGRRNSSLFASVQKFSLPPQAAAVAAAAAITAERGNYQPLNNNANFMECELTDAYEGEHHRVIDIHPSSEAPSRSPSASSQQRSRLKYGEDAVVQRPFGRTDRDSARLANEPMNGEVSLDSGFTPTSASLPGSC</sequence>
<accession>A0A7S1X5Y0</accession>